<accession>A0A835T727</accession>
<feature type="compositionally biased region" description="Low complexity" evidence="1">
    <location>
        <begin position="233"/>
        <end position="253"/>
    </location>
</feature>
<protein>
    <recommendedName>
        <fullName evidence="4">SnoaL-like domain-containing protein</fullName>
    </recommendedName>
</protein>
<organism evidence="2 3">
    <name type="scientific">Chlamydomonas incerta</name>
    <dbReference type="NCBI Taxonomy" id="51695"/>
    <lineage>
        <taxon>Eukaryota</taxon>
        <taxon>Viridiplantae</taxon>
        <taxon>Chlorophyta</taxon>
        <taxon>core chlorophytes</taxon>
        <taxon>Chlorophyceae</taxon>
        <taxon>CS clade</taxon>
        <taxon>Chlamydomonadales</taxon>
        <taxon>Chlamydomonadaceae</taxon>
        <taxon>Chlamydomonas</taxon>
    </lineage>
</organism>
<keyword evidence="3" id="KW-1185">Reference proteome</keyword>
<name>A0A835T727_CHLIN</name>
<evidence type="ECO:0000256" key="1">
    <source>
        <dbReference type="SAM" id="MobiDB-lite"/>
    </source>
</evidence>
<dbReference type="SUPFAM" id="SSF54427">
    <property type="entry name" value="NTF2-like"/>
    <property type="match status" value="1"/>
</dbReference>
<dbReference type="EMBL" id="JAEHOC010000007">
    <property type="protein sequence ID" value="KAG2439928.1"/>
    <property type="molecule type" value="Genomic_DNA"/>
</dbReference>
<comment type="caution">
    <text evidence="2">The sequence shown here is derived from an EMBL/GenBank/DDBJ whole genome shotgun (WGS) entry which is preliminary data.</text>
</comment>
<gene>
    <name evidence="2" type="ORF">HXX76_004047</name>
</gene>
<dbReference type="InterPro" id="IPR032710">
    <property type="entry name" value="NTF2-like_dom_sf"/>
</dbReference>
<dbReference type="Proteomes" id="UP000650467">
    <property type="component" value="Unassembled WGS sequence"/>
</dbReference>
<dbReference type="Gene3D" id="3.10.450.50">
    <property type="match status" value="1"/>
</dbReference>
<dbReference type="OrthoDB" id="3657563at2759"/>
<evidence type="ECO:0000313" key="3">
    <source>
        <dbReference type="Proteomes" id="UP000650467"/>
    </source>
</evidence>
<proteinExistence type="predicted"/>
<feature type="region of interest" description="Disordered" evidence="1">
    <location>
        <begin position="226"/>
        <end position="265"/>
    </location>
</feature>
<evidence type="ECO:0000313" key="2">
    <source>
        <dbReference type="EMBL" id="KAG2439928.1"/>
    </source>
</evidence>
<evidence type="ECO:0008006" key="4">
    <source>
        <dbReference type="Google" id="ProtNLM"/>
    </source>
</evidence>
<reference evidence="2" key="1">
    <citation type="journal article" date="2020" name="bioRxiv">
        <title>Comparative genomics of Chlamydomonas.</title>
        <authorList>
            <person name="Craig R.J."/>
            <person name="Hasan A.R."/>
            <person name="Ness R.W."/>
            <person name="Keightley P.D."/>
        </authorList>
    </citation>
    <scope>NUCLEOTIDE SEQUENCE</scope>
    <source>
        <strain evidence="2">SAG 7.73</strain>
    </source>
</reference>
<dbReference type="AlphaFoldDB" id="A0A835T727"/>
<sequence length="265" mass="27983">MVTHCHSYYDAVWSRGELAACDKLLEPNFVHRDMCSPAAWASGTAAALNGTTETSTGITVGPRAFKALVTELRTMYPDYFMRVEEVAVCDTHKVYVSWVSCGTQLEAPAAAAAAAVAATSPSSWLSAGGRVSPPTAAASALSSLSAAGSSSGASLPSAAASGPPSYHNNLVRGVDIISFNVDRTRIKEINVFRQLTTDERHEVERRLAPTAPLEIRLARLHWDTAGQPAGEVSRQQQPGSGSSSSKAAKAQRGNSQQKPRGWGLS</sequence>